<evidence type="ECO:0000313" key="4">
    <source>
        <dbReference type="Proteomes" id="UP000748531"/>
    </source>
</evidence>
<sequence length="192" mass="22468">KQQLLDHLERLRVDISSKSYDYLSLNNTCFARDLAQFTDGIKHLEQRVEVTLSQYAQHTGCVYISLVHLLQMEAMDMQLTGQMQRYKRLFSAFRAEMEDIATAYTRHCDDPPLDRDMPPFAGRIAWARNYYLRLSQPMSLFWNQVPALRDSKDAYKATARYNHLGEALVAYEILVYRNWKSQVSITDLSVLF</sequence>
<name>A0A8J4SFQ7_9TREM</name>
<dbReference type="PANTHER" id="PTHR46532">
    <property type="entry name" value="MALE FERTILITY FACTOR KL5"/>
    <property type="match status" value="1"/>
</dbReference>
<dbReference type="Pfam" id="PF08385">
    <property type="entry name" value="DHC_N1"/>
    <property type="match status" value="1"/>
</dbReference>
<accession>A0A8J4SFQ7</accession>
<feature type="non-terminal residue" evidence="3">
    <location>
        <position position="192"/>
    </location>
</feature>
<keyword evidence="4" id="KW-1185">Reference proteome</keyword>
<dbReference type="GO" id="GO:0051959">
    <property type="term" value="F:dynein light intermediate chain binding"/>
    <property type="evidence" value="ECO:0007669"/>
    <property type="project" value="InterPro"/>
</dbReference>
<organism evidence="3 4">
    <name type="scientific">Paragonimus heterotremus</name>
    <dbReference type="NCBI Taxonomy" id="100268"/>
    <lineage>
        <taxon>Eukaryota</taxon>
        <taxon>Metazoa</taxon>
        <taxon>Spiralia</taxon>
        <taxon>Lophotrochozoa</taxon>
        <taxon>Platyhelminthes</taxon>
        <taxon>Trematoda</taxon>
        <taxon>Digenea</taxon>
        <taxon>Plagiorchiida</taxon>
        <taxon>Troglotremata</taxon>
        <taxon>Troglotrematidae</taxon>
        <taxon>Paragonimus</taxon>
    </lineage>
</organism>
<feature type="domain" description="Dynein heavy chain tail" evidence="2">
    <location>
        <begin position="7"/>
        <end position="184"/>
    </location>
</feature>
<proteinExistence type="inferred from homology"/>
<dbReference type="InterPro" id="IPR026983">
    <property type="entry name" value="DHC"/>
</dbReference>
<dbReference type="AlphaFoldDB" id="A0A8J4SFQ7"/>
<comment type="caution">
    <text evidence="3">The sequence shown here is derived from an EMBL/GenBank/DDBJ whole genome shotgun (WGS) entry which is preliminary data.</text>
</comment>
<evidence type="ECO:0000256" key="1">
    <source>
        <dbReference type="ARBA" id="ARBA00008887"/>
    </source>
</evidence>
<dbReference type="GO" id="GO:0007018">
    <property type="term" value="P:microtubule-based movement"/>
    <property type="evidence" value="ECO:0007669"/>
    <property type="project" value="InterPro"/>
</dbReference>
<gene>
    <name evidence="3" type="ORF">PHET_11875</name>
</gene>
<comment type="similarity">
    <text evidence="1">Belongs to the dynein heavy chain family.</text>
</comment>
<reference evidence="3" key="1">
    <citation type="submission" date="2019-05" db="EMBL/GenBank/DDBJ databases">
        <title>Annotation for the trematode Paragonimus heterotremus.</title>
        <authorList>
            <person name="Choi Y.-J."/>
        </authorList>
    </citation>
    <scope>NUCLEOTIDE SEQUENCE</scope>
    <source>
        <strain evidence="3">LC</strain>
    </source>
</reference>
<protein>
    <recommendedName>
        <fullName evidence="2">Dynein heavy chain tail domain-containing protein</fullName>
    </recommendedName>
</protein>
<dbReference type="Proteomes" id="UP000748531">
    <property type="component" value="Unassembled WGS sequence"/>
</dbReference>
<dbReference type="EMBL" id="LUCH01011087">
    <property type="protein sequence ID" value="KAF5395643.1"/>
    <property type="molecule type" value="Genomic_DNA"/>
</dbReference>
<dbReference type="GO" id="GO:0005858">
    <property type="term" value="C:axonemal dynein complex"/>
    <property type="evidence" value="ECO:0007669"/>
    <property type="project" value="TreeGrafter"/>
</dbReference>
<dbReference type="GO" id="GO:0045505">
    <property type="term" value="F:dynein intermediate chain binding"/>
    <property type="evidence" value="ECO:0007669"/>
    <property type="project" value="InterPro"/>
</dbReference>
<dbReference type="PANTHER" id="PTHR46532:SF4">
    <property type="entry name" value="AAA+ ATPASE DOMAIN-CONTAINING PROTEIN"/>
    <property type="match status" value="1"/>
</dbReference>
<dbReference type="OrthoDB" id="286107at2759"/>
<evidence type="ECO:0000313" key="3">
    <source>
        <dbReference type="EMBL" id="KAF5395643.1"/>
    </source>
</evidence>
<evidence type="ECO:0000259" key="2">
    <source>
        <dbReference type="Pfam" id="PF08385"/>
    </source>
</evidence>
<dbReference type="InterPro" id="IPR013594">
    <property type="entry name" value="Dynein_heavy_tail"/>
</dbReference>